<reference evidence="1" key="1">
    <citation type="journal article" date="2021" name="J. Invertebr. Pathol.">
        <title>Tephritid fruit flies have a large diversity of co-occurring RNA viruses.</title>
        <authorList>
            <person name="Sharpe S.R."/>
            <person name="Morrow J.L."/>
            <person name="Brettell L.E."/>
            <person name="Shearman D.C."/>
            <person name="Gilchrist S."/>
            <person name="Cook J.M."/>
            <person name="Riegler M."/>
        </authorList>
    </citation>
    <scope>NUCLEOTIDE SEQUENCE</scope>
    <source>
        <strain evidence="1">D</strain>
    </source>
</reference>
<accession>A0A8A6RDN7</accession>
<evidence type="ECO:0008006" key="2">
    <source>
        <dbReference type="Google" id="ProtNLM"/>
    </source>
</evidence>
<organism evidence="1">
    <name type="scientific">Bactrocera tryoni rhabdovirus 1</name>
    <dbReference type="NCBI Taxonomy" id="2795014"/>
    <lineage>
        <taxon>Viruses</taxon>
        <taxon>Riboviria</taxon>
        <taxon>Orthornavirae</taxon>
        <taxon>Negarnaviricota</taxon>
        <taxon>Haploviricotina</taxon>
        <taxon>Monjiviricetes</taxon>
        <taxon>Mononegavirales</taxon>
        <taxon>Rhabdoviridae</taxon>
    </lineage>
</organism>
<name>A0A8A6RDN7_9RHAB</name>
<dbReference type="EMBL" id="MW208811">
    <property type="protein sequence ID" value="QTJ62259.1"/>
    <property type="molecule type" value="Viral_cRNA"/>
</dbReference>
<evidence type="ECO:0000313" key="1">
    <source>
        <dbReference type="EMBL" id="QTJ62259.1"/>
    </source>
</evidence>
<sequence length="275" mass="31122">MKKTNRTSFNNMSALQDLAAIKHKADNLNMSELAKSIEGSKDDTDIEVDSINIMGLSSDFNALKLDPINQLNEEIEELGIELPPSDTSDDNVNICQCVLGAIELDEKVEEEHLTIEIRTPSDSNHISISQLREILMKMGDLFKKSELPIIISSDQSNGSIDIRCPIKQSKSTETLYFDTKSVNTTPINKDEQTTGKEIKNNKSDLINQLKEGLILESRYSDEPNLRINDKTAGFSINEISNMIENNQYKGSLTELVKIRLIELNKYDWFRCNYKI</sequence>
<proteinExistence type="predicted"/>
<protein>
    <recommendedName>
        <fullName evidence="2">Phosphoprotein</fullName>
    </recommendedName>
</protein>